<dbReference type="SUPFAM" id="SSF88659">
    <property type="entry name" value="Sigma3 and sigma4 domains of RNA polymerase sigma factors"/>
    <property type="match status" value="1"/>
</dbReference>
<dbReference type="STRING" id="213585.MSMAS_2595"/>
<evidence type="ECO:0000313" key="3">
    <source>
        <dbReference type="EMBL" id="AKB65791.1"/>
    </source>
</evidence>
<keyword evidence="3" id="KW-0238">DNA-binding</keyword>
<dbReference type="GeneID" id="95970638"/>
<dbReference type="PANTHER" id="PTHR37478:SF2">
    <property type="entry name" value="UPF0251 PROTEIN TK0562"/>
    <property type="match status" value="1"/>
</dbReference>
<dbReference type="HOGENOM" id="CLU_094511_0_2_2"/>
<sequence>MVNRVKRRVSCFPKATYYKPREIPLCCLETANLSIEEIEAIRLCDLLQMEQNEAADRMGISRKTFWSDLQRARQKVADALVNGKAIEISGGEYVNTGECRIHFLCKECDHVWEAKFDQSRPTSCPNCGSNLIFRLGGDGKGKRFIENDYCCPKEKESSRSTDEGSKKKR</sequence>
<dbReference type="PATRIC" id="fig|213585.10.peg.3274"/>
<dbReference type="InterPro" id="IPR036388">
    <property type="entry name" value="WH-like_DNA-bd_sf"/>
</dbReference>
<dbReference type="Proteomes" id="UP000033097">
    <property type="component" value="Chromosome"/>
</dbReference>
<dbReference type="KEGG" id="mmj:MSMAS_2595"/>
<dbReference type="Pfam" id="PF02001">
    <property type="entry name" value="DUF134"/>
    <property type="match status" value="1"/>
</dbReference>
<name>A0A0E3LUS7_METMZ</name>
<evidence type="ECO:0000256" key="2">
    <source>
        <dbReference type="HAMAP-Rule" id="MF_00674"/>
    </source>
</evidence>
<gene>
    <name evidence="3" type="ORF">MSMAS_2595</name>
</gene>
<protein>
    <recommendedName>
        <fullName evidence="2">UPF0251 protein MSMAS_2595</fullName>
    </recommendedName>
</protein>
<dbReference type="EMBL" id="CP009512">
    <property type="protein sequence ID" value="AKB65791.1"/>
    <property type="molecule type" value="Genomic_DNA"/>
</dbReference>
<proteinExistence type="inferred from homology"/>
<evidence type="ECO:0000256" key="1">
    <source>
        <dbReference type="ARBA" id="ARBA00009350"/>
    </source>
</evidence>
<dbReference type="Gene3D" id="1.10.10.10">
    <property type="entry name" value="Winged helix-like DNA-binding domain superfamily/Winged helix DNA-binding domain"/>
    <property type="match status" value="1"/>
</dbReference>
<comment type="similarity">
    <text evidence="1 2">Belongs to the UPF0251 family.</text>
</comment>
<evidence type="ECO:0000313" key="4">
    <source>
        <dbReference type="Proteomes" id="UP000033097"/>
    </source>
</evidence>
<dbReference type="RefSeq" id="WP_048045897.1">
    <property type="nucleotide sequence ID" value="NZ_CP009512.1"/>
</dbReference>
<dbReference type="InterPro" id="IPR013324">
    <property type="entry name" value="RNA_pol_sigma_r3/r4-like"/>
</dbReference>
<dbReference type="PANTHER" id="PTHR37478">
    <property type="match status" value="1"/>
</dbReference>
<accession>A0A0E3LUS7</accession>
<dbReference type="InterPro" id="IPR002852">
    <property type="entry name" value="UPF0251"/>
</dbReference>
<dbReference type="AlphaFoldDB" id="A0A0E3LUS7"/>
<organism evidence="3 4">
    <name type="scientific">Methanosarcina mazei S-6</name>
    <dbReference type="NCBI Taxonomy" id="213585"/>
    <lineage>
        <taxon>Archaea</taxon>
        <taxon>Methanobacteriati</taxon>
        <taxon>Methanobacteriota</taxon>
        <taxon>Stenosarchaea group</taxon>
        <taxon>Methanomicrobia</taxon>
        <taxon>Methanosarcinales</taxon>
        <taxon>Methanosarcinaceae</taxon>
        <taxon>Methanosarcina</taxon>
    </lineage>
</organism>
<dbReference type="GO" id="GO:0003677">
    <property type="term" value="F:DNA binding"/>
    <property type="evidence" value="ECO:0007669"/>
    <property type="project" value="UniProtKB-KW"/>
</dbReference>
<dbReference type="HAMAP" id="MF_00674">
    <property type="entry name" value="UPF0251"/>
    <property type="match status" value="1"/>
</dbReference>
<reference evidence="3 4" key="1">
    <citation type="submission" date="2014-07" db="EMBL/GenBank/DDBJ databases">
        <title>Methanogenic archaea and the global carbon cycle.</title>
        <authorList>
            <person name="Henriksen J.R."/>
            <person name="Luke J."/>
            <person name="Reinhart S."/>
            <person name="Benedict M.N."/>
            <person name="Youngblut N.D."/>
            <person name="Metcalf M.E."/>
            <person name="Whitaker R.J."/>
            <person name="Metcalf W.W."/>
        </authorList>
    </citation>
    <scope>NUCLEOTIDE SEQUENCE [LARGE SCALE GENOMIC DNA]</scope>
    <source>
        <strain evidence="3 4">S-6</strain>
    </source>
</reference>